<dbReference type="RefSeq" id="WP_015231624.1">
    <property type="nucleotide sequence ID" value="NC_019789.1"/>
</dbReference>
<evidence type="ECO:0000256" key="1">
    <source>
        <dbReference type="SAM" id="Phobius"/>
    </source>
</evidence>
<dbReference type="OrthoDB" id="9764804at2"/>
<dbReference type="PANTHER" id="PTHR43739">
    <property type="entry name" value="XYLOGLUCANASE (EUROFUNG)"/>
    <property type="match status" value="1"/>
</dbReference>
<sequence length="296" mass="30959">MTTKNTKRQGSIRPPKNNKLLLGVLAITVVGITGGAVWVASSEDPGSTSSVGVLGGDYHALRVLPDGKLLYGEHAGVSISEDGGRTWSESNGIGDAMAISTSPVVPEKIVMAGHDVFNVSEDGGETWRKVSFGNLPGTDIHGFTVAPSKPHVWYANIAGRGLYRSENAQDWQFLSSGTASAMSLAAGPGETPRLYALTMNQGLIVSDDGVRWMTASEAPPAAAAGLDVHPVSGNVYIAGPNGVARSENKGATWQDLSFPEGARLVTADPQDEQQLFAVGESGRVQRSTDGGSTWIK</sequence>
<dbReference type="SUPFAM" id="SSF110296">
    <property type="entry name" value="Oligoxyloglucan reducing end-specific cellobiohydrolase"/>
    <property type="match status" value="1"/>
</dbReference>
<dbReference type="HOGENOM" id="CLU_1068411_0_0_0"/>
<dbReference type="Proteomes" id="UP000010467">
    <property type="component" value="Plasmid pDEIPE01"/>
</dbReference>
<evidence type="ECO:0000313" key="2">
    <source>
        <dbReference type="EMBL" id="AFZ69724.1"/>
    </source>
</evidence>
<dbReference type="InterPro" id="IPR052025">
    <property type="entry name" value="Xyloglucanase_GH74"/>
</dbReference>
<dbReference type="PANTHER" id="PTHR43739:SF5">
    <property type="entry name" value="EXO-ALPHA-SIALIDASE"/>
    <property type="match status" value="1"/>
</dbReference>
<dbReference type="PATRIC" id="fig|937777.3.peg.4420"/>
<dbReference type="Gene3D" id="2.130.10.10">
    <property type="entry name" value="YVTN repeat-like/Quinoprotein amine dehydrogenase"/>
    <property type="match status" value="2"/>
</dbReference>
<keyword evidence="1" id="KW-0812">Transmembrane</keyword>
<reference evidence="3" key="1">
    <citation type="submission" date="2012-03" db="EMBL/GenBank/DDBJ databases">
        <title>Complete sequence of plasmid 1 of Deinococcus peraridilitoris DSM 19664.</title>
        <authorList>
            <person name="Lucas S."/>
            <person name="Copeland A."/>
            <person name="Lapidus A."/>
            <person name="Glavina del Rio T."/>
            <person name="Dalin E."/>
            <person name="Tice H."/>
            <person name="Bruce D."/>
            <person name="Goodwin L."/>
            <person name="Pitluck S."/>
            <person name="Peters L."/>
            <person name="Mikhailova N."/>
            <person name="Lu M."/>
            <person name="Kyrpides N."/>
            <person name="Mavromatis K."/>
            <person name="Ivanova N."/>
            <person name="Brettin T."/>
            <person name="Detter J.C."/>
            <person name="Han C."/>
            <person name="Larimer F."/>
            <person name="Land M."/>
            <person name="Hauser L."/>
            <person name="Markowitz V."/>
            <person name="Cheng J.-F."/>
            <person name="Hugenholtz P."/>
            <person name="Woyke T."/>
            <person name="Wu D."/>
            <person name="Pukall R."/>
            <person name="Steenblock K."/>
            <person name="Brambilla E."/>
            <person name="Klenk H.-P."/>
            <person name="Eisen J.A."/>
        </authorList>
    </citation>
    <scope>NUCLEOTIDE SEQUENCE [LARGE SCALE GENOMIC DNA]</scope>
    <source>
        <strain evidence="3">DSM 19664 / LMG 22246 / CIP 109416 / KR-200</strain>
        <plasmid evidence="3">Plasmid pDEIPE01</plasmid>
    </source>
</reference>
<gene>
    <name evidence="2" type="ordered locus">Deipe_4387</name>
</gene>
<dbReference type="GO" id="GO:0010411">
    <property type="term" value="P:xyloglucan metabolic process"/>
    <property type="evidence" value="ECO:0007669"/>
    <property type="project" value="TreeGrafter"/>
</dbReference>
<evidence type="ECO:0000313" key="3">
    <source>
        <dbReference type="Proteomes" id="UP000010467"/>
    </source>
</evidence>
<keyword evidence="1" id="KW-0472">Membrane</keyword>
<accession>L0A8H3</accession>
<name>L0A8H3_DEIPD</name>
<dbReference type="CDD" id="cd15482">
    <property type="entry name" value="Sialidase_non-viral"/>
    <property type="match status" value="1"/>
</dbReference>
<feature type="transmembrane region" description="Helical" evidence="1">
    <location>
        <begin position="20"/>
        <end position="40"/>
    </location>
</feature>
<dbReference type="EMBL" id="CP003383">
    <property type="protein sequence ID" value="AFZ69724.1"/>
    <property type="molecule type" value="Genomic_DNA"/>
</dbReference>
<keyword evidence="2" id="KW-0614">Plasmid</keyword>
<keyword evidence="3" id="KW-1185">Reference proteome</keyword>
<proteinExistence type="predicted"/>
<organism evidence="2 3">
    <name type="scientific">Deinococcus peraridilitoris (strain DSM 19664 / LMG 22246 / CIP 109416 / KR-200)</name>
    <dbReference type="NCBI Taxonomy" id="937777"/>
    <lineage>
        <taxon>Bacteria</taxon>
        <taxon>Thermotogati</taxon>
        <taxon>Deinococcota</taxon>
        <taxon>Deinococci</taxon>
        <taxon>Deinococcales</taxon>
        <taxon>Deinococcaceae</taxon>
        <taxon>Deinococcus</taxon>
    </lineage>
</organism>
<protein>
    <submittedName>
        <fullName evidence="2">BNR/Asp-box repeat protein</fullName>
    </submittedName>
</protein>
<dbReference type="InterPro" id="IPR015943">
    <property type="entry name" value="WD40/YVTN_repeat-like_dom_sf"/>
</dbReference>
<dbReference type="AlphaFoldDB" id="L0A8H3"/>
<keyword evidence="1" id="KW-1133">Transmembrane helix</keyword>
<dbReference type="KEGG" id="dpd:Deipe_4387"/>
<geneLocation type="plasmid" evidence="2 3">
    <name>pDEIPE01</name>
</geneLocation>